<dbReference type="EMBL" id="BFBB01000004">
    <property type="protein sequence ID" value="GBF50368.1"/>
    <property type="molecule type" value="Genomic_DNA"/>
</dbReference>
<accession>A0A2P2E0F6</accession>
<feature type="domain" description="Lcl C-terminal" evidence="1">
    <location>
        <begin position="345"/>
        <end position="473"/>
    </location>
</feature>
<dbReference type="OrthoDB" id="341917at2"/>
<evidence type="ECO:0000259" key="2">
    <source>
        <dbReference type="Pfam" id="PF13290"/>
    </source>
</evidence>
<dbReference type="PANTHER" id="PTHR35812">
    <property type="entry name" value="LIPOPROTEIN"/>
    <property type="match status" value="1"/>
</dbReference>
<protein>
    <recommendedName>
        <fullName evidence="5">DUF1566 domain-containing protein</fullName>
    </recommendedName>
</protein>
<dbReference type="InterPro" id="IPR011460">
    <property type="entry name" value="Lcl_C"/>
</dbReference>
<dbReference type="Pfam" id="PF13290">
    <property type="entry name" value="CHB_HEX_C_1"/>
    <property type="match status" value="1"/>
</dbReference>
<feature type="domain" description="Lcl C-terminal" evidence="1">
    <location>
        <begin position="198"/>
        <end position="328"/>
    </location>
</feature>
<comment type="caution">
    <text evidence="3">The sequence shown here is derived from an EMBL/GenBank/DDBJ whole genome shotgun (WGS) entry which is preliminary data.</text>
</comment>
<name>A0A2P2E0F6_9LEPT</name>
<dbReference type="InterPro" id="IPR059177">
    <property type="entry name" value="GH29D-like_dom"/>
</dbReference>
<feature type="domain" description="GH29D-like beta-sandwich" evidence="2">
    <location>
        <begin position="83"/>
        <end position="150"/>
    </location>
</feature>
<evidence type="ECO:0000313" key="3">
    <source>
        <dbReference type="EMBL" id="GBF50368.1"/>
    </source>
</evidence>
<evidence type="ECO:0008006" key="5">
    <source>
        <dbReference type="Google" id="ProtNLM"/>
    </source>
</evidence>
<dbReference type="Pfam" id="PF07603">
    <property type="entry name" value="Lcl_C"/>
    <property type="match status" value="2"/>
</dbReference>
<dbReference type="PROSITE" id="PS51257">
    <property type="entry name" value="PROKAR_LIPOPROTEIN"/>
    <property type="match status" value="1"/>
</dbReference>
<keyword evidence="4" id="KW-1185">Reference proteome</keyword>
<gene>
    <name evidence="3" type="ORF">LPTSP4_18930</name>
</gene>
<evidence type="ECO:0000259" key="1">
    <source>
        <dbReference type="Pfam" id="PF07603"/>
    </source>
</evidence>
<dbReference type="AlphaFoldDB" id="A0A2P2E0F6"/>
<sequence length="476" mass="52627">MYKQNEKARVYVIKKAHLVLPLFLYFQLSLAFSCKPTEIYNICDSRSNFFYIVVNAKLTGLDRSNFCNFRVDQTRVSSPRFLPKPGTYTSPQSVRITNDDAEATVYYTTDGSIPNASSPVFKEPFLIPEQAGTIFQAIAIKPGTTDSEVVQAIYSYSLVKTGQIISYAANDDGALQKGSPRNYTGPSAPSAYPADHITRENTMGIIWKSCTQGFSGATCVTAVSGNQFTFADASLECSNMNSLNAGAGFAGFKTWRLPTMTELLSTNDASKTSFTLSATTELPVTFNFAYWSSTPYPFNTGFAWYLDYSNGNSYATFNTNNNYHARCVASSSFREGFYFTVNTDGTVFDRKTGLLWQRCAIGQNNDATCSGSASPRTWTQGLSECAQLTLAGKTWRLPNRNELASLYNYALNSAPFIDRTTFPNVGTSTSEHHWTSTTDAINTTRAWYVNFTSTINNIYDSSVKTTGYFVRCVADN</sequence>
<proteinExistence type="predicted"/>
<organism evidence="3 4">
    <name type="scientific">Leptospira ryugenii</name>
    <dbReference type="NCBI Taxonomy" id="1917863"/>
    <lineage>
        <taxon>Bacteria</taxon>
        <taxon>Pseudomonadati</taxon>
        <taxon>Spirochaetota</taxon>
        <taxon>Spirochaetia</taxon>
        <taxon>Leptospirales</taxon>
        <taxon>Leptospiraceae</taxon>
        <taxon>Leptospira</taxon>
    </lineage>
</organism>
<dbReference type="Proteomes" id="UP000245133">
    <property type="component" value="Unassembled WGS sequence"/>
</dbReference>
<reference evidence="3 4" key="1">
    <citation type="submission" date="2018-02" db="EMBL/GenBank/DDBJ databases">
        <title>Novel Leptospira species isolated from soil and water in Japan.</title>
        <authorList>
            <person name="Nakao R."/>
            <person name="Masuzawa T."/>
        </authorList>
    </citation>
    <scope>NUCLEOTIDE SEQUENCE [LARGE SCALE GENOMIC DNA]</scope>
    <source>
        <strain evidence="3 4">YH101</strain>
    </source>
</reference>
<evidence type="ECO:0000313" key="4">
    <source>
        <dbReference type="Proteomes" id="UP000245133"/>
    </source>
</evidence>
<dbReference type="PANTHER" id="PTHR35812:SF1">
    <property type="entry name" value="LIPOPROTEIN"/>
    <property type="match status" value="1"/>
</dbReference>